<dbReference type="PROSITE" id="PS50231">
    <property type="entry name" value="RICIN_B_LECTIN"/>
    <property type="match status" value="1"/>
</dbReference>
<dbReference type="CDD" id="cd23415">
    <property type="entry name" value="beta-trefoil_Ricin_AH"/>
    <property type="match status" value="1"/>
</dbReference>
<sequence length="166" mass="18193">MPAFGRRIRRAVSVIGSAVVVAMPLTLAMPGTATAAETAATSLDRFANYEYKECIEENSYYNLWSQDCGIGYSGQYWRWTGTTNTSSTLQNYTWGHCLDSNSAGDVYANGCNGGNNQLWQVVQPAAGSAVMLRNTATRLCLYQTAGGLYRTTTCDRNARTQRWTIG</sequence>
<dbReference type="Pfam" id="PF00652">
    <property type="entry name" value="Ricin_B_lectin"/>
    <property type="match status" value="1"/>
</dbReference>
<dbReference type="SUPFAM" id="SSF50370">
    <property type="entry name" value="Ricin B-like lectins"/>
    <property type="match status" value="1"/>
</dbReference>
<feature type="signal peptide" evidence="1">
    <location>
        <begin position="1"/>
        <end position="35"/>
    </location>
</feature>
<dbReference type="EMBL" id="FONR01000029">
    <property type="protein sequence ID" value="SFG79666.1"/>
    <property type="molecule type" value="Genomic_DNA"/>
</dbReference>
<dbReference type="Proteomes" id="UP000181942">
    <property type="component" value="Unassembled WGS sequence"/>
</dbReference>
<evidence type="ECO:0000256" key="1">
    <source>
        <dbReference type="SAM" id="SignalP"/>
    </source>
</evidence>
<dbReference type="AlphaFoldDB" id="A0A1I2UXN4"/>
<reference evidence="3 4" key="1">
    <citation type="submission" date="2016-10" db="EMBL/GenBank/DDBJ databases">
        <authorList>
            <person name="de Groot N.N."/>
        </authorList>
    </citation>
    <scope>NUCLEOTIDE SEQUENCE [LARGE SCALE GENOMIC DNA]</scope>
    <source>
        <strain evidence="3 4">OK461</strain>
    </source>
</reference>
<name>A0A1I2UXN4_9ACTN</name>
<organism evidence="3 4">
    <name type="scientific">Streptomyces mirabilis</name>
    <dbReference type="NCBI Taxonomy" id="68239"/>
    <lineage>
        <taxon>Bacteria</taxon>
        <taxon>Bacillati</taxon>
        <taxon>Actinomycetota</taxon>
        <taxon>Actinomycetes</taxon>
        <taxon>Kitasatosporales</taxon>
        <taxon>Streptomycetaceae</taxon>
        <taxon>Streptomyces</taxon>
    </lineage>
</organism>
<evidence type="ECO:0000313" key="4">
    <source>
        <dbReference type="Proteomes" id="UP000181942"/>
    </source>
</evidence>
<dbReference type="RefSeq" id="WP_075032771.1">
    <property type="nucleotide sequence ID" value="NZ_FONR01000029.1"/>
</dbReference>
<dbReference type="InterPro" id="IPR000772">
    <property type="entry name" value="Ricin_B_lectin"/>
</dbReference>
<dbReference type="Gene3D" id="2.80.10.50">
    <property type="match status" value="1"/>
</dbReference>
<keyword evidence="1" id="KW-0732">Signal</keyword>
<dbReference type="OrthoDB" id="3534750at2"/>
<dbReference type="InterPro" id="IPR035992">
    <property type="entry name" value="Ricin_B-like_lectins"/>
</dbReference>
<feature type="chain" id="PRO_5010224169" description="Ricin B lectin domain-containing protein" evidence="1">
    <location>
        <begin position="36"/>
        <end position="166"/>
    </location>
</feature>
<accession>A0A1I2UXN4</accession>
<evidence type="ECO:0000259" key="2">
    <source>
        <dbReference type="Pfam" id="PF00652"/>
    </source>
</evidence>
<feature type="domain" description="Ricin B lectin" evidence="2">
    <location>
        <begin position="87"/>
        <end position="165"/>
    </location>
</feature>
<protein>
    <recommendedName>
        <fullName evidence="2">Ricin B lectin domain-containing protein</fullName>
    </recommendedName>
</protein>
<evidence type="ECO:0000313" key="3">
    <source>
        <dbReference type="EMBL" id="SFG79666.1"/>
    </source>
</evidence>
<proteinExistence type="predicted"/>
<gene>
    <name evidence="3" type="ORF">SAMN02787118_12916</name>
</gene>